<gene>
    <name evidence="3" type="ORF">GH808_00365</name>
</gene>
<keyword evidence="1" id="KW-0723">Serine/threonine-protein kinase</keyword>
<name>A0ABR6WQP1_9FIRM</name>
<evidence type="ECO:0000256" key="1">
    <source>
        <dbReference type="ARBA" id="ARBA00022527"/>
    </source>
</evidence>
<dbReference type="PANTHER" id="PTHR35526:SF6">
    <property type="entry name" value="SLR1861 PROTEIN"/>
    <property type="match status" value="1"/>
</dbReference>
<protein>
    <submittedName>
        <fullName evidence="3">ATP-binding protein</fullName>
    </submittedName>
</protein>
<organism evidence="3 4">
    <name type="scientific">Acetobacterium fimetarium</name>
    <dbReference type="NCBI Taxonomy" id="52691"/>
    <lineage>
        <taxon>Bacteria</taxon>
        <taxon>Bacillati</taxon>
        <taxon>Bacillota</taxon>
        <taxon>Clostridia</taxon>
        <taxon>Eubacteriales</taxon>
        <taxon>Eubacteriaceae</taxon>
        <taxon>Acetobacterium</taxon>
    </lineage>
</organism>
<dbReference type="InterPro" id="IPR036890">
    <property type="entry name" value="HATPase_C_sf"/>
</dbReference>
<accession>A0ABR6WQP1</accession>
<keyword evidence="1" id="KW-0808">Transferase</keyword>
<dbReference type="Pfam" id="PF13581">
    <property type="entry name" value="HATPase_c_2"/>
    <property type="match status" value="1"/>
</dbReference>
<keyword evidence="3" id="KW-0547">Nucleotide-binding</keyword>
<dbReference type="RefSeq" id="WP_186840817.1">
    <property type="nucleotide sequence ID" value="NZ_WJBC01000001.1"/>
</dbReference>
<dbReference type="InterPro" id="IPR050267">
    <property type="entry name" value="Anti-sigma-factor_SerPK"/>
</dbReference>
<evidence type="ECO:0000259" key="2">
    <source>
        <dbReference type="Pfam" id="PF13581"/>
    </source>
</evidence>
<dbReference type="Proteomes" id="UP000603234">
    <property type="component" value="Unassembled WGS sequence"/>
</dbReference>
<proteinExistence type="predicted"/>
<dbReference type="PANTHER" id="PTHR35526">
    <property type="entry name" value="ANTI-SIGMA-F FACTOR RSBW-RELATED"/>
    <property type="match status" value="1"/>
</dbReference>
<dbReference type="Gene3D" id="3.30.565.10">
    <property type="entry name" value="Histidine kinase-like ATPase, C-terminal domain"/>
    <property type="match status" value="1"/>
</dbReference>
<feature type="domain" description="Histidine kinase/HSP90-like ATPase" evidence="2">
    <location>
        <begin position="7"/>
        <end position="133"/>
    </location>
</feature>
<keyword evidence="3" id="KW-0067">ATP-binding</keyword>
<dbReference type="InterPro" id="IPR003594">
    <property type="entry name" value="HATPase_dom"/>
</dbReference>
<reference evidence="3 4" key="1">
    <citation type="journal article" date="2020" name="mSystems">
        <title>Defining Genomic and Predicted Metabolic Features of the Acetobacterium Genus.</title>
        <authorList>
            <person name="Ross D.E."/>
            <person name="Marshall C.W."/>
            <person name="Gulliver D."/>
            <person name="May H.D."/>
            <person name="Norman R.S."/>
        </authorList>
    </citation>
    <scope>NUCLEOTIDE SEQUENCE [LARGE SCALE GENOMIC DNA]</scope>
    <source>
        <strain evidence="3 4">DSM 8238</strain>
    </source>
</reference>
<evidence type="ECO:0000313" key="3">
    <source>
        <dbReference type="EMBL" id="MBC3802895.1"/>
    </source>
</evidence>
<sequence length="138" mass="15404">MKRLTVNASTENLPGVLEFIDAELETVGASMKTQYQIDLAVEEIYVNIANYAYAPDTGNVVIQFDVCGDPPLLEIQFIDEGNPFNPLDNPEPDITLTADDRDIGGLGVLMVKKSMDSVNYRFEDNKNILTIQKYQDVK</sequence>
<comment type="caution">
    <text evidence="3">The sequence shown here is derived from an EMBL/GenBank/DDBJ whole genome shotgun (WGS) entry which is preliminary data.</text>
</comment>
<dbReference type="CDD" id="cd16936">
    <property type="entry name" value="HATPase_RsbW-like"/>
    <property type="match status" value="1"/>
</dbReference>
<dbReference type="EMBL" id="WJBC01000001">
    <property type="protein sequence ID" value="MBC3802895.1"/>
    <property type="molecule type" value="Genomic_DNA"/>
</dbReference>
<keyword evidence="1" id="KW-0418">Kinase</keyword>
<evidence type="ECO:0000313" key="4">
    <source>
        <dbReference type="Proteomes" id="UP000603234"/>
    </source>
</evidence>
<dbReference type="GO" id="GO:0005524">
    <property type="term" value="F:ATP binding"/>
    <property type="evidence" value="ECO:0007669"/>
    <property type="project" value="UniProtKB-KW"/>
</dbReference>
<keyword evidence="4" id="KW-1185">Reference proteome</keyword>